<organism evidence="2 3">
    <name type="scientific">Bacillus salitolerans</name>
    <dbReference type="NCBI Taxonomy" id="1437434"/>
    <lineage>
        <taxon>Bacteria</taxon>
        <taxon>Bacillati</taxon>
        <taxon>Bacillota</taxon>
        <taxon>Bacilli</taxon>
        <taxon>Bacillales</taxon>
        <taxon>Bacillaceae</taxon>
        <taxon>Bacillus</taxon>
    </lineage>
</organism>
<evidence type="ECO:0000313" key="2">
    <source>
        <dbReference type="EMBL" id="MFD1739356.1"/>
    </source>
</evidence>
<protein>
    <submittedName>
        <fullName evidence="2">Uncharacterized protein</fullName>
    </submittedName>
</protein>
<feature type="transmembrane region" description="Helical" evidence="1">
    <location>
        <begin position="12"/>
        <end position="35"/>
    </location>
</feature>
<dbReference type="Proteomes" id="UP001597214">
    <property type="component" value="Unassembled WGS sequence"/>
</dbReference>
<accession>A0ABW4LWQ6</accession>
<dbReference type="EMBL" id="JBHUEM010000054">
    <property type="protein sequence ID" value="MFD1739356.1"/>
    <property type="molecule type" value="Genomic_DNA"/>
</dbReference>
<keyword evidence="1" id="KW-1133">Transmembrane helix</keyword>
<proteinExistence type="predicted"/>
<gene>
    <name evidence="2" type="ORF">ACFSCX_23010</name>
</gene>
<dbReference type="RefSeq" id="WP_377930585.1">
    <property type="nucleotide sequence ID" value="NZ_JBHUEM010000054.1"/>
</dbReference>
<reference evidence="3" key="1">
    <citation type="journal article" date="2019" name="Int. J. Syst. Evol. Microbiol.">
        <title>The Global Catalogue of Microorganisms (GCM) 10K type strain sequencing project: providing services to taxonomists for standard genome sequencing and annotation.</title>
        <authorList>
            <consortium name="The Broad Institute Genomics Platform"/>
            <consortium name="The Broad Institute Genome Sequencing Center for Infectious Disease"/>
            <person name="Wu L."/>
            <person name="Ma J."/>
        </authorList>
    </citation>
    <scope>NUCLEOTIDE SEQUENCE [LARGE SCALE GENOMIC DNA]</scope>
    <source>
        <strain evidence="3">CCUG 49339</strain>
    </source>
</reference>
<keyword evidence="3" id="KW-1185">Reference proteome</keyword>
<name>A0ABW4LWQ6_9BACI</name>
<sequence>MFLVATLFPSAFFIILSMVETYIVGNVLFLLIQVLHSIKQPIYRTFVNEQIDGAQCPPFYR</sequence>
<evidence type="ECO:0000313" key="3">
    <source>
        <dbReference type="Proteomes" id="UP001597214"/>
    </source>
</evidence>
<evidence type="ECO:0000256" key="1">
    <source>
        <dbReference type="SAM" id="Phobius"/>
    </source>
</evidence>
<comment type="caution">
    <text evidence="2">The sequence shown here is derived from an EMBL/GenBank/DDBJ whole genome shotgun (WGS) entry which is preliminary data.</text>
</comment>
<keyword evidence="1" id="KW-0472">Membrane</keyword>
<keyword evidence="1" id="KW-0812">Transmembrane</keyword>